<evidence type="ECO:0000256" key="2">
    <source>
        <dbReference type="SAM" id="Phobius"/>
    </source>
</evidence>
<dbReference type="EMBL" id="CP031742">
    <property type="protein sequence ID" value="AXQ55951.1"/>
    <property type="molecule type" value="Genomic_DNA"/>
</dbReference>
<keyword evidence="2" id="KW-0472">Membrane</keyword>
<protein>
    <submittedName>
        <fullName evidence="3">Uncharacterized protein</fullName>
    </submittedName>
</protein>
<name>A0A385DDP7_9ACTN</name>
<feature type="transmembrane region" description="Helical" evidence="2">
    <location>
        <begin position="28"/>
        <end position="45"/>
    </location>
</feature>
<feature type="transmembrane region" description="Helical" evidence="2">
    <location>
        <begin position="57"/>
        <end position="74"/>
    </location>
</feature>
<dbReference type="GeneID" id="300115662"/>
<organism evidence="3 4">
    <name type="scientific">Streptomyces koyangensis</name>
    <dbReference type="NCBI Taxonomy" id="188770"/>
    <lineage>
        <taxon>Bacteria</taxon>
        <taxon>Bacillati</taxon>
        <taxon>Actinomycetota</taxon>
        <taxon>Actinomycetes</taxon>
        <taxon>Kitasatosporales</taxon>
        <taxon>Streptomycetaceae</taxon>
        <taxon>Streptomyces</taxon>
        <taxon>Streptomyces aurantiacus group</taxon>
    </lineage>
</organism>
<dbReference type="AlphaFoldDB" id="A0A385DDP7"/>
<sequence length="144" mass="15171">MSHAAPARGTTGRSHPTAHHPATSRASIGWPLVLAVLYGCWGATMQRDAGPITWRNVLFGIGSGLVVGVLAFVLHKGMTPAIPREVRAAVWAVFGGAIFGYLHSLSGASVLRCVGLGLALGVAVFVSVFYRYYTKEPAPEGAQR</sequence>
<reference evidence="3 4" key="1">
    <citation type="submission" date="2018-08" db="EMBL/GenBank/DDBJ databases">
        <authorList>
            <person name="Ferrada E.E."/>
            <person name="Latorre B.A."/>
        </authorList>
    </citation>
    <scope>NUCLEOTIDE SEQUENCE [LARGE SCALE GENOMIC DNA]</scope>
    <source>
        <strain evidence="3 4">VK-A60T</strain>
    </source>
</reference>
<feature type="transmembrane region" description="Helical" evidence="2">
    <location>
        <begin position="86"/>
        <end position="103"/>
    </location>
</feature>
<keyword evidence="2" id="KW-0812">Transmembrane</keyword>
<feature type="transmembrane region" description="Helical" evidence="2">
    <location>
        <begin position="109"/>
        <end position="130"/>
    </location>
</feature>
<dbReference type="Proteomes" id="UP000259636">
    <property type="component" value="Chromosome"/>
</dbReference>
<evidence type="ECO:0000256" key="1">
    <source>
        <dbReference type="SAM" id="MobiDB-lite"/>
    </source>
</evidence>
<accession>A0A385DDP7</accession>
<keyword evidence="2" id="KW-1133">Transmembrane helix</keyword>
<proteinExistence type="predicted"/>
<evidence type="ECO:0000313" key="4">
    <source>
        <dbReference type="Proteomes" id="UP000259636"/>
    </source>
</evidence>
<evidence type="ECO:0000313" key="3">
    <source>
        <dbReference type="EMBL" id="AXQ55951.1"/>
    </source>
</evidence>
<dbReference type="KEGG" id="sky:D0C37_15930"/>
<feature type="region of interest" description="Disordered" evidence="1">
    <location>
        <begin position="1"/>
        <end position="23"/>
    </location>
</feature>
<gene>
    <name evidence="3" type="ORF">D0C37_15930</name>
</gene>
<dbReference type="RefSeq" id="WP_101275862.1">
    <property type="nucleotide sequence ID" value="NZ_CP031742.1"/>
</dbReference>